<keyword evidence="9" id="KW-1015">Disulfide bond</keyword>
<keyword evidence="11" id="KW-0472">Membrane</keyword>
<feature type="transmembrane region" description="Helical" evidence="11">
    <location>
        <begin position="209"/>
        <end position="228"/>
    </location>
</feature>
<keyword evidence="2" id="KW-0134">Cell wall</keyword>
<keyword evidence="8" id="KW-0238">DNA-binding</keyword>
<keyword evidence="5" id="KW-0732">Signal</keyword>
<keyword evidence="11" id="KW-0812">Transmembrane</keyword>
<keyword evidence="4" id="KW-0929">Antimicrobial</keyword>
<keyword evidence="11" id="KW-1133">Transmembrane helix</keyword>
<dbReference type="InterPro" id="IPR027273">
    <property type="entry name" value="Neocarzinostatin-like"/>
</dbReference>
<dbReference type="SUPFAM" id="SSF49319">
    <property type="entry name" value="Actinoxanthin-like"/>
    <property type="match status" value="1"/>
</dbReference>
<evidence type="ECO:0000256" key="7">
    <source>
        <dbReference type="ARBA" id="ARBA00023088"/>
    </source>
</evidence>
<dbReference type="InterPro" id="IPR002186">
    <property type="entry name" value="Neocarzinostatin_fam"/>
</dbReference>
<organism evidence="13 14">
    <name type="scientific">Mumia zhuanghuii</name>
    <dbReference type="NCBI Taxonomy" id="2585211"/>
    <lineage>
        <taxon>Bacteria</taxon>
        <taxon>Bacillati</taxon>
        <taxon>Actinomycetota</taxon>
        <taxon>Actinomycetes</taxon>
        <taxon>Propionibacteriales</taxon>
        <taxon>Nocardioidaceae</taxon>
        <taxon>Mumia</taxon>
    </lineage>
</organism>
<keyword evidence="7" id="KW-0572">Peptidoglycan-anchor</keyword>
<keyword evidence="3" id="KW-0964">Secreted</keyword>
<evidence type="ECO:0000256" key="1">
    <source>
        <dbReference type="ARBA" id="ARBA00010648"/>
    </source>
</evidence>
<dbReference type="Pfam" id="PF00960">
    <property type="entry name" value="Neocarzinostat"/>
    <property type="match status" value="1"/>
</dbReference>
<feature type="region of interest" description="Disordered" evidence="10">
    <location>
        <begin position="164"/>
        <end position="200"/>
    </location>
</feature>
<evidence type="ECO:0000256" key="10">
    <source>
        <dbReference type="SAM" id="MobiDB-lite"/>
    </source>
</evidence>
<keyword evidence="6" id="KW-0044">Antibiotic</keyword>
<evidence type="ECO:0000313" key="14">
    <source>
        <dbReference type="Proteomes" id="UP000306740"/>
    </source>
</evidence>
<evidence type="ECO:0000256" key="2">
    <source>
        <dbReference type="ARBA" id="ARBA00022512"/>
    </source>
</evidence>
<sequence length="238" mass="23683">MTPDPCPTVRPNLTTRRTNAMTPRISTLFRAVAAAAALALVMLVGAPAASAAPKLDMGPSTGLKDGQKVTVKVSGFEPNLKNIAVGQCKEVQKGPSDCNLKGGATFRNADANGAIADVTITLAEKFGAIDCTKETCVVAAAPLPTTSPADVVAANTASVKISFGGGGEDKQASDDTAAAPPATNPAPTAPESNNAGALPKTGGADSMPVLLMAAGALLMGGLGVLLILPGRRRQGVGA</sequence>
<evidence type="ECO:0000259" key="12">
    <source>
        <dbReference type="PROSITE" id="PS50847"/>
    </source>
</evidence>
<evidence type="ECO:0000256" key="3">
    <source>
        <dbReference type="ARBA" id="ARBA00022525"/>
    </source>
</evidence>
<dbReference type="EMBL" id="VDFR01000066">
    <property type="protein sequence ID" value="TNC45329.1"/>
    <property type="molecule type" value="Genomic_DNA"/>
</dbReference>
<reference evidence="13 14" key="1">
    <citation type="submission" date="2019-05" db="EMBL/GenBank/DDBJ databases">
        <title>Mumia sp. nov., isolated from the intestinal contents of plateau pika (Ochotona curzoniae) in the Qinghai-Tibet plateau of China.</title>
        <authorList>
            <person name="Tian Z."/>
        </authorList>
    </citation>
    <scope>NUCLEOTIDE SEQUENCE [LARGE SCALE GENOMIC DNA]</scope>
    <source>
        <strain evidence="14">527</strain>
    </source>
</reference>
<evidence type="ECO:0000256" key="4">
    <source>
        <dbReference type="ARBA" id="ARBA00022529"/>
    </source>
</evidence>
<evidence type="ECO:0000256" key="8">
    <source>
        <dbReference type="ARBA" id="ARBA00023125"/>
    </source>
</evidence>
<comment type="similarity">
    <text evidence="1">Belongs to the neocarzinostatin family.</text>
</comment>
<dbReference type="PROSITE" id="PS50847">
    <property type="entry name" value="GRAM_POS_ANCHORING"/>
    <property type="match status" value="1"/>
</dbReference>
<evidence type="ECO:0000256" key="5">
    <source>
        <dbReference type="ARBA" id="ARBA00022729"/>
    </source>
</evidence>
<dbReference type="OrthoDB" id="3294823at2"/>
<name>A0A5C4MN59_9ACTN</name>
<dbReference type="Gene3D" id="2.60.40.230">
    <property type="entry name" value="Neocarzinostatin-like"/>
    <property type="match status" value="1"/>
</dbReference>
<dbReference type="GO" id="GO:0003677">
    <property type="term" value="F:DNA binding"/>
    <property type="evidence" value="ECO:0007669"/>
    <property type="project" value="UniProtKB-KW"/>
</dbReference>
<accession>A0A5C4MN59</accession>
<comment type="caution">
    <text evidence="13">The sequence shown here is derived from an EMBL/GenBank/DDBJ whole genome shotgun (WGS) entry which is preliminary data.</text>
</comment>
<dbReference type="Pfam" id="PF00746">
    <property type="entry name" value="Gram_pos_anchor"/>
    <property type="match status" value="1"/>
</dbReference>
<evidence type="ECO:0000256" key="6">
    <source>
        <dbReference type="ARBA" id="ARBA00023022"/>
    </source>
</evidence>
<evidence type="ECO:0000256" key="9">
    <source>
        <dbReference type="ARBA" id="ARBA00023157"/>
    </source>
</evidence>
<dbReference type="Proteomes" id="UP000306740">
    <property type="component" value="Unassembled WGS sequence"/>
</dbReference>
<protein>
    <recommendedName>
        <fullName evidence="12">Gram-positive cocci surface proteins LPxTG domain-containing protein</fullName>
    </recommendedName>
</protein>
<proteinExistence type="inferred from homology"/>
<evidence type="ECO:0000313" key="13">
    <source>
        <dbReference type="EMBL" id="TNC45329.1"/>
    </source>
</evidence>
<feature type="domain" description="Gram-positive cocci surface proteins LPxTG" evidence="12">
    <location>
        <begin position="198"/>
        <end position="238"/>
    </location>
</feature>
<dbReference type="InterPro" id="IPR019931">
    <property type="entry name" value="LPXTG_anchor"/>
</dbReference>
<gene>
    <name evidence="13" type="ORF">FHE65_14605</name>
</gene>
<dbReference type="AlphaFoldDB" id="A0A5C4MN59"/>
<evidence type="ECO:0000256" key="11">
    <source>
        <dbReference type="SAM" id="Phobius"/>
    </source>
</evidence>
<dbReference type="GO" id="GO:0042742">
    <property type="term" value="P:defense response to bacterium"/>
    <property type="evidence" value="ECO:0007669"/>
    <property type="project" value="UniProtKB-KW"/>
</dbReference>